<feature type="chain" id="PRO_5005641826" description="Immunodominant staphylococcal antigen B" evidence="6">
    <location>
        <begin position="28"/>
        <end position="174"/>
    </location>
</feature>
<protein>
    <recommendedName>
        <fullName evidence="5">Immunodominant staphylococcal antigen B</fullName>
    </recommendedName>
</protein>
<comment type="subcellular location">
    <subcellularLocation>
        <location evidence="1">Secreted</location>
    </subcellularLocation>
</comment>
<proteinExistence type="inferred from homology"/>
<evidence type="ECO:0000313" key="8">
    <source>
        <dbReference type="Proteomes" id="UP000034287"/>
    </source>
</evidence>
<keyword evidence="3 6" id="KW-0732">Signal</keyword>
<dbReference type="Proteomes" id="UP000034287">
    <property type="component" value="Unassembled WGS sequence"/>
</dbReference>
<dbReference type="NCBIfam" id="NF047686">
    <property type="entry name" value="IsaB_fam"/>
    <property type="match status" value="1"/>
</dbReference>
<dbReference type="OrthoDB" id="2389704at2"/>
<feature type="signal peptide" evidence="6">
    <location>
        <begin position="1"/>
        <end position="27"/>
    </location>
</feature>
<dbReference type="AlphaFoldDB" id="A0A0M2SKX9"/>
<keyword evidence="2" id="KW-0964">Secreted</keyword>
<gene>
    <name evidence="7" type="ORF">WN59_12355</name>
</gene>
<keyword evidence="8" id="KW-1185">Reference proteome</keyword>
<dbReference type="InterPro" id="IPR058086">
    <property type="entry name" value="IsaB"/>
</dbReference>
<evidence type="ECO:0000256" key="6">
    <source>
        <dbReference type="SAM" id="SignalP"/>
    </source>
</evidence>
<comment type="similarity">
    <text evidence="4">Belongs to the IsaB family.</text>
</comment>
<name>A0A0M2SKX9_9STAP</name>
<evidence type="ECO:0000256" key="2">
    <source>
        <dbReference type="ARBA" id="ARBA00022525"/>
    </source>
</evidence>
<sequence>MSKAVKMLFTVCVALVAFAGAAGVAEASEDTSQQSEGAYYYYNGYTGYGDDGEFVLDQTFINAIASNNFKLNGYQIDMTEEAFLEHRDEATVTAVYDQHIHVVGEGAVFADMPINPGAVTEAEVLDVYGDPAHSNYGEQGDNTHYYQLKGMQITFNVNDGYVTSVSVGGTHVTE</sequence>
<dbReference type="PATRIC" id="fig|1432562.3.peg.2473"/>
<evidence type="ECO:0000256" key="4">
    <source>
        <dbReference type="ARBA" id="ARBA00093777"/>
    </source>
</evidence>
<dbReference type="EMBL" id="LAYZ01000025">
    <property type="protein sequence ID" value="KKK33527.1"/>
    <property type="molecule type" value="Genomic_DNA"/>
</dbReference>
<organism evidence="7 8">
    <name type="scientific">Salinicoccus sediminis</name>
    <dbReference type="NCBI Taxonomy" id="1432562"/>
    <lineage>
        <taxon>Bacteria</taxon>
        <taxon>Bacillati</taxon>
        <taxon>Bacillota</taxon>
        <taxon>Bacilli</taxon>
        <taxon>Bacillales</taxon>
        <taxon>Staphylococcaceae</taxon>
        <taxon>Salinicoccus</taxon>
    </lineage>
</organism>
<evidence type="ECO:0000256" key="1">
    <source>
        <dbReference type="ARBA" id="ARBA00004613"/>
    </source>
</evidence>
<evidence type="ECO:0000313" key="7">
    <source>
        <dbReference type="EMBL" id="KKK33527.1"/>
    </source>
</evidence>
<reference evidence="7 8" key="1">
    <citation type="submission" date="2015-04" db="EMBL/GenBank/DDBJ databases">
        <title>Taxonomic description and genome sequence of Salinicoccus sediminis sp. nov., a novel hyper halotolerant bacterium isolated from marine sediment.</title>
        <authorList>
            <person name="Mathan Kumar R."/>
            <person name="Kaur G."/>
            <person name="Kumar N."/>
            <person name="Kumar A."/>
            <person name="Singh N.K."/>
            <person name="Kaur N."/>
            <person name="Mayilraj S."/>
        </authorList>
    </citation>
    <scope>NUCLEOTIDE SEQUENCE [LARGE SCALE GENOMIC DNA]</scope>
    <source>
        <strain evidence="7 8">SV-16</strain>
    </source>
</reference>
<dbReference type="RefSeq" id="WP_046517782.1">
    <property type="nucleotide sequence ID" value="NZ_LAYZ01000025.1"/>
</dbReference>
<evidence type="ECO:0000256" key="5">
    <source>
        <dbReference type="ARBA" id="ARBA00093792"/>
    </source>
</evidence>
<evidence type="ECO:0000256" key="3">
    <source>
        <dbReference type="ARBA" id="ARBA00022729"/>
    </source>
</evidence>
<accession>A0A0M2SKX9</accession>
<comment type="caution">
    <text evidence="7">The sequence shown here is derived from an EMBL/GenBank/DDBJ whole genome shotgun (WGS) entry which is preliminary data.</text>
</comment>
<dbReference type="STRING" id="1432562.WN59_12355"/>